<feature type="signal peptide" evidence="1">
    <location>
        <begin position="1"/>
        <end position="19"/>
    </location>
</feature>
<evidence type="ECO:0000256" key="1">
    <source>
        <dbReference type="SAM" id="SignalP"/>
    </source>
</evidence>
<evidence type="ECO:0000259" key="2">
    <source>
        <dbReference type="PROSITE" id="PS50853"/>
    </source>
</evidence>
<dbReference type="Proteomes" id="UP000287527">
    <property type="component" value="Unassembled WGS sequence"/>
</dbReference>
<dbReference type="PROSITE" id="PS50853">
    <property type="entry name" value="FN3"/>
    <property type="match status" value="7"/>
</dbReference>
<feature type="chain" id="PRO_5018769085" evidence="1">
    <location>
        <begin position="20"/>
        <end position="2864"/>
    </location>
</feature>
<dbReference type="InterPro" id="IPR003961">
    <property type="entry name" value="FN3_dom"/>
</dbReference>
<dbReference type="NCBIfam" id="NF038128">
    <property type="entry name" value="choice_anch_J"/>
    <property type="match status" value="1"/>
</dbReference>
<comment type="caution">
    <text evidence="3">The sequence shown here is derived from an EMBL/GenBank/DDBJ whole genome shotgun (WGS) entry which is preliminary data.</text>
</comment>
<dbReference type="NCBIfam" id="TIGR04131">
    <property type="entry name" value="Bac_Flav_CTERM"/>
    <property type="match status" value="1"/>
</dbReference>
<dbReference type="OrthoDB" id="608579at2"/>
<dbReference type="Pfam" id="PF23759">
    <property type="entry name" value="GBD_T9SS_assoc"/>
    <property type="match status" value="2"/>
</dbReference>
<dbReference type="EMBL" id="SBII01000015">
    <property type="protein sequence ID" value="RWW92007.1"/>
    <property type="molecule type" value="Genomic_DNA"/>
</dbReference>
<evidence type="ECO:0000313" key="3">
    <source>
        <dbReference type="EMBL" id="RWW92007.1"/>
    </source>
</evidence>
<feature type="domain" description="Fibronectin type-III" evidence="2">
    <location>
        <begin position="965"/>
        <end position="1061"/>
    </location>
</feature>
<accession>A0A3S3TST5</accession>
<keyword evidence="1" id="KW-0732">Signal</keyword>
<keyword evidence="4" id="KW-1185">Reference proteome</keyword>
<dbReference type="Pfam" id="PF13585">
    <property type="entry name" value="CHU_C"/>
    <property type="match status" value="1"/>
</dbReference>
<name>A0A3S3TST5_9FLAO</name>
<dbReference type="Pfam" id="PF19081">
    <property type="entry name" value="Ig_7"/>
    <property type="match status" value="2"/>
</dbReference>
<feature type="domain" description="Fibronectin type-III" evidence="2">
    <location>
        <begin position="1240"/>
        <end position="1332"/>
    </location>
</feature>
<protein>
    <submittedName>
        <fullName evidence="3">T9SS type B sorting domain-containing protein</fullName>
    </submittedName>
</protein>
<dbReference type="InterPro" id="IPR044023">
    <property type="entry name" value="Ig_7"/>
</dbReference>
<organism evidence="3 4">
    <name type="scientific">Flavobacterium cerinum</name>
    <dbReference type="NCBI Taxonomy" id="2502784"/>
    <lineage>
        <taxon>Bacteria</taxon>
        <taxon>Pseudomonadati</taxon>
        <taxon>Bacteroidota</taxon>
        <taxon>Flavobacteriia</taxon>
        <taxon>Flavobacteriales</taxon>
        <taxon>Flavobacteriaceae</taxon>
        <taxon>Flavobacterium</taxon>
    </lineage>
</organism>
<sequence length="2864" mass="304539">MKKITLIIFGLLLSFNTYAQLPLESFETPWVGTPAHPVNWTVINEEGPAFTWVQSAAGSTLQPANTGSHAAYLTRETATPAPKDWLITPYFNMPASGQLRFFSRLVQTGDQGGIYKVKISTNPDPTNLASYTDLQTWSETSLNPLQTTYFEKIITLPAITGSVHIAFVMEGSDCDRWLVDDVKVVSQCLSPITLSVTSTGLNNAVLNWINQGGATSWNIEVVLSSQSPTGNGDVYVGQPPYTKSGLLADTEYKYYIRAICSDGGESIPVGPFFFSTAAPGESCSAPILIPAALPFTDTNNTANFTDFYEGIAGTGCNATGNFLAGNDVVYEYTPAVSGNIHISITNNGVGSGLFIYDNCTDIGVSCLAGGTGNATTPVIIPSFAATAGNTYYIVISTSTAAATTPYTLSLQQVYCASPTGLTSSDSNATSAKLTWAAGTATSWQLAVQPANTGLPTGPGQNVTQNTAFNATQTTAGDLFTPATNYEYWVRASCGNGTYSIWTGPYYFSTTQIPATLNYVQDFETASHGWSLNNASQPNKWSVGTATNNGGNKSLYISNDNSLSNIYTININAVVQAYRDVQIPANVNQLNLSFDYKGIGDTADYFRIWLVPTNYIPIAGTQITAAADRLQIGGNFTNTPAWLSHNAVINAAAYAGQIRRLVFEWRNDAFGGSQPPAAIDNINLSVITCSAPTAPVIATNSLTDSQVTINWTAPTSAVPGYDYYLSSNPTAPTGATVPTNTAAITTPTTTITTLTPSNSYYFWVRSNCGPGDASTWTGPLSFVAPQVPAVMNYTQSFDIGAHGWALNNGTQTNKWAVGSATSNSTPNSLYISEDNGITNTYNVNAQSVVQAYRDIQMPTGLNQLLLSFDWKNMGEANNDYFRVWIVPATFVPTPGTQITAATDRIQIGGNFMQNGSWSSQTSIINATAFSNSIRRLVFEWRNNTTVGTQAPAAIDNINLSVITCIAPTAPVIAANSLTNNQVIINWTAPTTAVPGYDYYLSSSPIAPTGATVPTNTAAITTPTATITTLTPSNSYYFWVRSNCGTGDTSIWTGPLSFVAPQVPAAMDYTQNFDIGAHGWALNNGTQTNKWAVGTATSNSAANSLYISEDNGITNTYNINALSVVQAYRDIQMPATLDQLLLSFDWKNVGENNTDYFRVWIVPAAFVPTPGTQITAAADRIQIGGNFMQNGTWTNQTSVINAATLNNSIRRLVFEWRNSAATGTQGPAAIDNINLKVITCPQPSNIVMSGLLPGIATFTWTPTTVPPASYDYYVATDAIAPTAATTPTGNSLVPTVVVNGLPPSTNHNIWVRSNCSGTDKSFWIGPLNFTTPQVPATMNYTQNFDIGVHGWDLVNGTQTNKWVVGSATSNSVTNSLYVSNDNGVTNSYTNTAGSVVQAYRDIQLPATLDQLLLTFDWKCLGDAADYFRIWMVPINYSPVPGTQITAGTGRVQVGGNFTNNNSWVTSNTIIPSAAYGGQIRRLVFEWRNDTFGGTTPPAAIDNISLSVVTCVAPTNLLMPTLTATSATFTWTPPASAPPSYEYYYSLSGTPPTAGTTPTDTVLTPTAVLNGLPDSSNFFFWVRSNCGPTDKSLWLGPFEFSTPQVASPLNYSQNFDGPTYGLTIVNGNQTNRWIVGSAVNNSPSKSLYVTNDGGLNNNYSTGAASVVHAYKDVTIPTGAAELDFSFDWKNLGETPNWDVIRVWRVPQNFVPTTGVQIVAGAGREQIGGEFVGNGNWTTANYILNSTGYQGTTVRFVFEWRNDNTLGTGSGGAIDNIDLSVITCPKPTTLTVASVGQTGATFNWTEIGTASAWEVYVVPAGSPAPTSTSTGVSAPAKPFIYTTPALNASTNYVYYVRSVCGTNDKSKWSGPLAFKTKIANDDCTGAYTLGVNAQGDDCLVSLMTSYDGATASPQPFECAASNGADIWYQFVATEDRHNVELSSFTGEPNPVVIALYEGDQCGSLLQQNCSITNVLIGQNLIPGNTYKVRLILNKIAPVLTTEFKICINTPEPPAGENQSACTVTTINFGFENPVPLTVSPYPQMINQNTVQGWRTTAADDVMEFWPTPNYENVNAYEGSQFIELNANLVSGIYQDYPTPQSTAFNYSFAHRGRQGTDTCKLLAGPPGGPYVDVTTATTTNTAWALYTGSYTTPINQPITRFIFQSVSSVGGVSVGNWLDAIEFTANNSVLSVSPSLLNCIDNTTTVSAAGSGEWSAKNDNPGETIIDHPESNTTTITGFTASGIYRFDWTTQYCKSTIEVIYDNGNVAAPVIIAAVEYCIDETAVPLTATPLVDHTLQWYTAAIGGTASTTTPTPDTTAEGVVTYYVSQLSNANCESPRVPIEVTVHALPLAPVTTAVIEYCQNITPAPLTADALPGHTLNWYTVPTGGTASATAPIVNTTVPGITTYYVSQTSGQTCEGDRASITVTIKPSIIPVTNFTLTGIICKADANPVAVLTTGSTTGGHYSAETGLTIDPVTGEIDLTATAAGTYLVTYTVDPDLTVCNIGNSSSVSITVTPLAAAVTTFSYTTPVCTSSANQTPVLAAGFTSGGTFTSSDAGLAIDAATGAINIAASTIGSYTISYDVPQSVVNCVAAGNGIATIVITQTITPVTDFDFDPSFCFGAANATPDLAQGFVTGGTFSGTTGLSINTVTGQIDIAGSTSGTHTVTYTVTADPANCNTGNSSKFTFTINGQIDFSLDGKCNGSTFIISATPAEGSFITSDVTYEWATASGKIVGLDSENFDVNDYVNSTPENEVFPIEFTLTVTSNGCETTKSYLVEDIACAIQKGISPNGDGLNDNFDLKFMGVKKLSIFNRYGQDVYTKGNYKDEWYGQSSNGNELPTGTYYYVIERSVGGTTTGWIYINRQE</sequence>
<dbReference type="InterPro" id="IPR056600">
    <property type="entry name" value="GBD_T9SS_assoc"/>
</dbReference>
<evidence type="ECO:0000313" key="4">
    <source>
        <dbReference type="Proteomes" id="UP000287527"/>
    </source>
</evidence>
<dbReference type="InterPro" id="IPR036116">
    <property type="entry name" value="FN3_sf"/>
</dbReference>
<feature type="domain" description="Fibronectin type-III" evidence="2">
    <location>
        <begin position="190"/>
        <end position="279"/>
    </location>
</feature>
<gene>
    <name evidence="3" type="ORF">EPI11_17425</name>
</gene>
<feature type="domain" description="Fibronectin type-III" evidence="2">
    <location>
        <begin position="1782"/>
        <end position="1875"/>
    </location>
</feature>
<feature type="domain" description="Fibronectin type-III" evidence="2">
    <location>
        <begin position="417"/>
        <end position="512"/>
    </location>
</feature>
<dbReference type="InterPro" id="IPR013783">
    <property type="entry name" value="Ig-like_fold"/>
</dbReference>
<dbReference type="Gene3D" id="2.60.120.200">
    <property type="match status" value="1"/>
</dbReference>
<dbReference type="SMART" id="SM00060">
    <property type="entry name" value="FN3"/>
    <property type="match status" value="7"/>
</dbReference>
<reference evidence="3 4" key="1">
    <citation type="submission" date="2019-01" db="EMBL/GenBank/DDBJ databases">
        <title>Flavobacterium sp. nov.,isolated from freshwater.</title>
        <authorList>
            <person name="Zhang R."/>
            <person name="Du Z.-J."/>
        </authorList>
    </citation>
    <scope>NUCLEOTIDE SEQUENCE [LARGE SCALE GENOMIC DNA]</scope>
    <source>
        <strain evidence="3 4">1E403</strain>
    </source>
</reference>
<feature type="domain" description="Fibronectin type-III" evidence="2">
    <location>
        <begin position="690"/>
        <end position="786"/>
    </location>
</feature>
<proteinExistence type="predicted"/>
<feature type="domain" description="Fibronectin type-III" evidence="2">
    <location>
        <begin position="1510"/>
        <end position="1602"/>
    </location>
</feature>
<dbReference type="RefSeq" id="WP_128391274.1">
    <property type="nucleotide sequence ID" value="NZ_SBII01000015.1"/>
</dbReference>
<dbReference type="InterPro" id="IPR026341">
    <property type="entry name" value="T9SS_type_B"/>
</dbReference>
<dbReference type="Pfam" id="PF00041">
    <property type="entry name" value="fn3"/>
    <property type="match status" value="1"/>
</dbReference>
<dbReference type="SUPFAM" id="SSF49265">
    <property type="entry name" value="Fibronectin type III"/>
    <property type="match status" value="5"/>
</dbReference>
<dbReference type="Gene3D" id="2.60.40.10">
    <property type="entry name" value="Immunoglobulins"/>
    <property type="match status" value="6"/>
</dbReference>